<reference evidence="1 2" key="1">
    <citation type="submission" date="2015-08" db="EMBL/GenBank/DDBJ databases">
        <title>Next Generation Sequencing and Analysis of the Genome of Puccinia sorghi L Schw, the Causal Agent of Maize Common Rust.</title>
        <authorList>
            <person name="Rochi L."/>
            <person name="Burguener G."/>
            <person name="Darino M."/>
            <person name="Turjanski A."/>
            <person name="Kreff E."/>
            <person name="Dieguez M.J."/>
            <person name="Sacco F."/>
        </authorList>
    </citation>
    <scope>NUCLEOTIDE SEQUENCE [LARGE SCALE GENOMIC DNA]</scope>
    <source>
        <strain evidence="1 2">RO10H11247</strain>
    </source>
</reference>
<proteinExistence type="predicted"/>
<organism evidence="1 2">
    <name type="scientific">Puccinia sorghi</name>
    <dbReference type="NCBI Taxonomy" id="27349"/>
    <lineage>
        <taxon>Eukaryota</taxon>
        <taxon>Fungi</taxon>
        <taxon>Dikarya</taxon>
        <taxon>Basidiomycota</taxon>
        <taxon>Pucciniomycotina</taxon>
        <taxon>Pucciniomycetes</taxon>
        <taxon>Pucciniales</taxon>
        <taxon>Pucciniaceae</taxon>
        <taxon>Puccinia</taxon>
    </lineage>
</organism>
<evidence type="ECO:0000313" key="1">
    <source>
        <dbReference type="EMBL" id="KNZ53490.1"/>
    </source>
</evidence>
<comment type="caution">
    <text evidence="1">The sequence shown here is derived from an EMBL/GenBank/DDBJ whole genome shotgun (WGS) entry which is preliminary data.</text>
</comment>
<evidence type="ECO:0000313" key="2">
    <source>
        <dbReference type="Proteomes" id="UP000037035"/>
    </source>
</evidence>
<dbReference type="AlphaFoldDB" id="A0A0L6V048"/>
<sequence>MINIKGSRQREEKSMKRCPRSFLTKWMRNHRECPEQSGEKMELDKKRIFALFSNKELAGKFSFFCSSPLHQAKNKGNMYTWPLSTSNAILLHTINYLSYHRILEEAHLSTLFDKHKFSTSWDDLKRVWSFLHQELFSFSLALLDWKKVAP</sequence>
<dbReference type="Proteomes" id="UP000037035">
    <property type="component" value="Unassembled WGS sequence"/>
</dbReference>
<dbReference type="VEuPathDB" id="FungiDB:VP01_3226g1"/>
<keyword evidence="2" id="KW-1185">Reference proteome</keyword>
<gene>
    <name evidence="1" type="ORF">VP01_3226g1</name>
</gene>
<name>A0A0L6V048_9BASI</name>
<dbReference type="EMBL" id="LAVV01008198">
    <property type="protein sequence ID" value="KNZ53490.1"/>
    <property type="molecule type" value="Genomic_DNA"/>
</dbReference>
<accession>A0A0L6V048</accession>
<protein>
    <submittedName>
        <fullName evidence="1">Uncharacterized protein</fullName>
    </submittedName>
</protein>